<feature type="domain" description="WAP" evidence="14">
    <location>
        <begin position="2590"/>
        <end position="2639"/>
    </location>
</feature>
<evidence type="ECO:0000256" key="4">
    <source>
        <dbReference type="ARBA" id="ARBA00022729"/>
    </source>
</evidence>
<dbReference type="InterPro" id="IPR036645">
    <property type="entry name" value="Elafin-like_sf"/>
</dbReference>
<feature type="domain" description="BPTI/Kunitz inhibitor" evidence="11">
    <location>
        <begin position="2420"/>
        <end position="2472"/>
    </location>
</feature>
<dbReference type="CDD" id="cd00096">
    <property type="entry name" value="Ig"/>
    <property type="match status" value="1"/>
</dbReference>
<evidence type="ECO:0000256" key="7">
    <source>
        <dbReference type="ARBA" id="ARBA00023157"/>
    </source>
</evidence>
<protein>
    <submittedName>
        <fullName evidence="16">Papilin isoform X1</fullName>
    </submittedName>
</protein>
<feature type="compositionally biased region" description="Basic and acidic residues" evidence="9">
    <location>
        <begin position="2661"/>
        <end position="2672"/>
    </location>
</feature>
<feature type="signal peptide" evidence="10">
    <location>
        <begin position="1"/>
        <end position="25"/>
    </location>
</feature>
<dbReference type="InterPro" id="IPR013273">
    <property type="entry name" value="ADAMTS/ADAMTS-like"/>
</dbReference>
<feature type="chain" id="PRO_5046647413" evidence="10">
    <location>
        <begin position="26"/>
        <end position="3043"/>
    </location>
</feature>
<gene>
    <name evidence="16" type="primary">LOC112056973</name>
</gene>
<keyword evidence="8" id="KW-0393">Immunoglobulin domain</keyword>
<feature type="region of interest" description="Disordered" evidence="9">
    <location>
        <begin position="2646"/>
        <end position="2672"/>
    </location>
</feature>
<dbReference type="InterPro" id="IPR010294">
    <property type="entry name" value="ADAMTS_spacer1"/>
</dbReference>
<feature type="compositionally biased region" description="Low complexity" evidence="9">
    <location>
        <begin position="818"/>
        <end position="874"/>
    </location>
</feature>
<evidence type="ECO:0000256" key="2">
    <source>
        <dbReference type="ARBA" id="ARBA00022525"/>
    </source>
</evidence>
<dbReference type="InterPro" id="IPR008197">
    <property type="entry name" value="WAP_dom"/>
</dbReference>
<dbReference type="Gene3D" id="2.60.40.10">
    <property type="entry name" value="Immunoglobulins"/>
    <property type="match status" value="3"/>
</dbReference>
<name>A0ABM3LY44_BICAN</name>
<dbReference type="PRINTS" id="PR01857">
    <property type="entry name" value="ADAMTSFAMILY"/>
</dbReference>
<dbReference type="InterPro" id="IPR036179">
    <property type="entry name" value="Ig-like_dom_sf"/>
</dbReference>
<dbReference type="PROSITE" id="PS00280">
    <property type="entry name" value="BPTI_KUNITZ_1"/>
    <property type="match status" value="7"/>
</dbReference>
<dbReference type="SMART" id="SM00408">
    <property type="entry name" value="IGc2"/>
    <property type="match status" value="3"/>
</dbReference>
<feature type="domain" description="BPTI/Kunitz inhibitor" evidence="11">
    <location>
        <begin position="1636"/>
        <end position="1686"/>
    </location>
</feature>
<evidence type="ECO:0000313" key="15">
    <source>
        <dbReference type="Proteomes" id="UP001652582"/>
    </source>
</evidence>
<feature type="domain" description="BPTI/Kunitz inhibitor" evidence="11">
    <location>
        <begin position="2361"/>
        <end position="2411"/>
    </location>
</feature>
<feature type="domain" description="BPTI/Kunitz inhibitor" evidence="11">
    <location>
        <begin position="2016"/>
        <end position="2066"/>
    </location>
</feature>
<dbReference type="PRINTS" id="PR00759">
    <property type="entry name" value="BASICPTASE"/>
</dbReference>
<keyword evidence="5" id="KW-0677">Repeat</keyword>
<dbReference type="RefSeq" id="XP_052743988.1">
    <property type="nucleotide sequence ID" value="XM_052888028.1"/>
</dbReference>
<dbReference type="Pfam" id="PF13927">
    <property type="entry name" value="Ig_3"/>
    <property type="match status" value="1"/>
</dbReference>
<dbReference type="CDD" id="cd22639">
    <property type="entry name" value="Kunitz_papilin_lacunin-like"/>
    <property type="match status" value="1"/>
</dbReference>
<keyword evidence="15" id="KW-1185">Reference proteome</keyword>
<comment type="subcellular location">
    <subcellularLocation>
        <location evidence="1">Secreted</location>
    </subcellularLocation>
</comment>
<dbReference type="Pfam" id="PF00090">
    <property type="entry name" value="TSP_1"/>
    <property type="match status" value="1"/>
</dbReference>
<organism evidence="15 16">
    <name type="scientific">Bicyclus anynana</name>
    <name type="common">Squinting bush brown butterfly</name>
    <dbReference type="NCBI Taxonomy" id="110368"/>
    <lineage>
        <taxon>Eukaryota</taxon>
        <taxon>Metazoa</taxon>
        <taxon>Ecdysozoa</taxon>
        <taxon>Arthropoda</taxon>
        <taxon>Hexapoda</taxon>
        <taxon>Insecta</taxon>
        <taxon>Pterygota</taxon>
        <taxon>Neoptera</taxon>
        <taxon>Endopterygota</taxon>
        <taxon>Lepidoptera</taxon>
        <taxon>Glossata</taxon>
        <taxon>Ditrysia</taxon>
        <taxon>Papilionoidea</taxon>
        <taxon>Nymphalidae</taxon>
        <taxon>Satyrinae</taxon>
        <taxon>Satyrini</taxon>
        <taxon>Mycalesina</taxon>
        <taxon>Bicyclus</taxon>
    </lineage>
</organism>
<feature type="region of interest" description="Disordered" evidence="9">
    <location>
        <begin position="754"/>
        <end position="1241"/>
    </location>
</feature>
<dbReference type="PROSITE" id="PS51390">
    <property type="entry name" value="WAP"/>
    <property type="match status" value="1"/>
</dbReference>
<dbReference type="GeneID" id="112056973"/>
<feature type="domain" description="BPTI/Kunitz inhibitor" evidence="11">
    <location>
        <begin position="1695"/>
        <end position="1745"/>
    </location>
</feature>
<dbReference type="CDD" id="cd00109">
    <property type="entry name" value="Kunitz-type"/>
    <property type="match status" value="9"/>
</dbReference>
<dbReference type="InterPro" id="IPR002223">
    <property type="entry name" value="Kunitz_BPTI"/>
</dbReference>
<feature type="compositionally biased region" description="Low complexity" evidence="9">
    <location>
        <begin position="1371"/>
        <end position="1389"/>
    </location>
</feature>
<dbReference type="Proteomes" id="UP001652582">
    <property type="component" value="Chromosome 21"/>
</dbReference>
<dbReference type="SUPFAM" id="SSF57362">
    <property type="entry name" value="BPTI-like"/>
    <property type="match status" value="12"/>
</dbReference>
<feature type="domain" description="BPTI/Kunitz inhibitor" evidence="11">
    <location>
        <begin position="1873"/>
        <end position="1923"/>
    </location>
</feature>
<feature type="domain" description="PLAC" evidence="13">
    <location>
        <begin position="2986"/>
        <end position="3025"/>
    </location>
</feature>
<dbReference type="InterPro" id="IPR003599">
    <property type="entry name" value="Ig_sub"/>
</dbReference>
<evidence type="ECO:0000313" key="16">
    <source>
        <dbReference type="RefSeq" id="XP_052743988.1"/>
    </source>
</evidence>
<dbReference type="PANTHER" id="PTHR45938:SF11">
    <property type="entry name" value="WAP, KAZAL, IMMUNOGLOBULIN, KUNITZ AND NTR DOMAIN-CONTAINING PROTEIN 2-LIKE"/>
    <property type="match status" value="1"/>
</dbReference>
<feature type="domain" description="BPTI/Kunitz inhibitor" evidence="11">
    <location>
        <begin position="2303"/>
        <end position="2352"/>
    </location>
</feature>
<keyword evidence="6" id="KW-0722">Serine protease inhibitor</keyword>
<dbReference type="InterPro" id="IPR013783">
    <property type="entry name" value="Ig-like_fold"/>
</dbReference>
<feature type="domain" description="BPTI/Kunitz inhibitor" evidence="11">
    <location>
        <begin position="1814"/>
        <end position="1864"/>
    </location>
</feature>
<dbReference type="InterPro" id="IPR010909">
    <property type="entry name" value="PLAC"/>
</dbReference>
<accession>A0ABM3LY44</accession>
<evidence type="ECO:0000256" key="5">
    <source>
        <dbReference type="ARBA" id="ARBA00022737"/>
    </source>
</evidence>
<feature type="domain" description="Ig-like" evidence="12">
    <location>
        <begin position="2892"/>
        <end position="2980"/>
    </location>
</feature>
<feature type="domain" description="Ig-like" evidence="12">
    <location>
        <begin position="2654"/>
        <end position="2747"/>
    </location>
</feature>
<keyword evidence="2" id="KW-0964">Secreted</keyword>
<evidence type="ECO:0000259" key="11">
    <source>
        <dbReference type="PROSITE" id="PS50279"/>
    </source>
</evidence>
<feature type="compositionally biased region" description="Low complexity" evidence="9">
    <location>
        <begin position="884"/>
        <end position="899"/>
    </location>
</feature>
<evidence type="ECO:0000256" key="3">
    <source>
        <dbReference type="ARBA" id="ARBA00022690"/>
    </source>
</evidence>
<evidence type="ECO:0000256" key="9">
    <source>
        <dbReference type="SAM" id="MobiDB-lite"/>
    </source>
</evidence>
<dbReference type="SMART" id="SM00217">
    <property type="entry name" value="WAP"/>
    <property type="match status" value="1"/>
</dbReference>
<feature type="compositionally biased region" description="Polar residues" evidence="9">
    <location>
        <begin position="757"/>
        <end position="783"/>
    </location>
</feature>
<dbReference type="InterPro" id="IPR013098">
    <property type="entry name" value="Ig_I-set"/>
</dbReference>
<feature type="domain" description="BPTI/Kunitz inhibitor" evidence="11">
    <location>
        <begin position="1958"/>
        <end position="2008"/>
    </location>
</feature>
<dbReference type="PANTHER" id="PTHR45938">
    <property type="entry name" value="ACP24A4-RELATED"/>
    <property type="match status" value="1"/>
</dbReference>
<evidence type="ECO:0000256" key="8">
    <source>
        <dbReference type="ARBA" id="ARBA00023319"/>
    </source>
</evidence>
<keyword evidence="3" id="KW-0646">Protease inhibitor</keyword>
<dbReference type="SUPFAM" id="SSF82895">
    <property type="entry name" value="TSP-1 type 1 repeat"/>
    <property type="match status" value="6"/>
</dbReference>
<feature type="region of interest" description="Disordered" evidence="9">
    <location>
        <begin position="1360"/>
        <end position="1391"/>
    </location>
</feature>
<evidence type="ECO:0000256" key="10">
    <source>
        <dbReference type="SAM" id="SignalP"/>
    </source>
</evidence>
<keyword evidence="7" id="KW-1015">Disulfide bond</keyword>
<dbReference type="SMART" id="SM00131">
    <property type="entry name" value="KU"/>
    <property type="match status" value="12"/>
</dbReference>
<dbReference type="Gene3D" id="2.20.100.10">
    <property type="entry name" value="Thrombospondin type-1 (TSP1) repeat"/>
    <property type="match status" value="6"/>
</dbReference>
<dbReference type="InterPro" id="IPR036880">
    <property type="entry name" value="Kunitz_BPTI_sf"/>
</dbReference>
<sequence>MGMLNLRSLLIAAIVICNCIPWITSRHHFKHNVNGHRSRHRRQGAGLYLPASYVIPGGEGEGPWSVWGEVSPCSRTCGGGVARQKRICLGSNNRSDGQPQCTGGDTKYFSCQTQDCPDGAGDYRSEQCAEYNDKLFKGNKYWWVPYTKSPNPCELNCMPHGERFYYRQQPKVVDGTRCNDESFDVCVDGVCQPVGCDMMLGSNAREDKCRQCRGNGTNCHTYKSIIDSIEFRLGYNDVLLIPQGATNIIISEVRASSNYLALRAKSDNVYYLNGEYHIDFPRSLMIAGTLWHYERSQQGLAAPDKLRCLGPTTEPLYLSILLQEENVGIEYEYSVPSSLAPPPNQTYNWVFDEWSECNATCGGGYQYRQVTCRSREDLNVVDENLCDVNFRPAYNQSCNTDACPPTWVTEPWGECSKPCGQGGSKSREVYCEKIITNGVTFRFKSKVGDKECFDVLGPKPEAVQDCNQNATCPTWFTGPWSHCDKLCDAGKQTRQVVCHQKIDGRVEVYQDSECAEEKPPTEQKCLLHPCEGVDWVFSEWSGCDSCLSTVRTRVAHCTTKNHEVVDPSLCAYHPTPVLQEPCDPSKLPPCQMLWYASQWGDCSVKCGKGVQTRDVFCGSFDGTYVTKIDDSKCDTATKFKTEKECEVPVDKCPYIWFASAWSECSKPCGGGDQNRTVMCLNGNKESLDCLGDGLLDLTQSCNEGPCDIDETMPMNSKSTPVTEDYDYEECEDEEEFPDESAEEFSYFPDDILDDYESTTAEGSGGSTDISLPSDTTDTVQPGTTEFLEYYDETSETGSSKSTDLFTTESTETTETDIVDTTVTSSDSSDASKITESESTTGTSTSDLTESSDISTMETTELSVTESSSTDSSESNATGTSESDLSTITTELGTSETTTENYGSSTAGTSETDTSLSGATDTTENTSITNESSTTESTDGITGTSVSTEISEAGTTETSVASSTETTETGLTDTTELTSIGSSESGPTESTTEGTTGTSESSSPESSVSSTTEISEASTTEITDSSTTQSGSTETASGSSSTEALSTTETSEGSTSETSEGSTIETSEGSTTEISEGSTTETSEGSTTETSEGSTIETSEGSTTETSEGSTTETSEGSTIETSEGSTIETSAGSTTETSEGTTDTTEPLESTSESSTSESSLTETPESSTLSTTELSSTDTTESSTTQSIDLSTTSTEPETTESTEQTLSTTESSLTESTITGSTDTSEAETSTSGSTEKTPWIWTSVKPKRPQCKPRKIAKCIKSKFGCCPDKRTRAKGPFDEGCPNPKTCKKSEFGCCPDGVSPAKGLHSAGCDTTPCNQTLYGCCKSDGKTAAEGNDEEGCPPPCKSSKYGCCKDQNTEAKGPEKQGCPETETTTTEKATPASTPEPAIAPTTTRIESCDTTEFGCCYDNETDASGPNGEGCPCSITEFGCCPDGITTANGVNLEGCIMSCNTSAYGCCPDNETPAHGPEYEGCCLQYEFGCCPDNYKPAEGPHLEGCGCHSAHFGCCPDNKTIAHGPNNEGCGCQYSQFGCCPDRRTEAQGPEYRGCACHTYQFGCCPDGVTTPTGPGYQGCICQHTKYGCCGDEVTAAKGPDGEGCDCSNSKFGCCPDGVTPSQGEKFLNCSDIPENKQAACALPQDKGSCGNFSVYWFYDISYGGCVRFWYGGCEGNGNRFLTQEECEDVCVHPPPKESCDLPKVKGICEGYNIRWYYDGSREQCSQFVYGGCLGNNNNFDSREICQERCEPEKTEDQCNLPIEQGSCAGNFARWGFNAERRRCEQFIWGGCEGNPNRFGSEAACLQRCNPPGAPIQACSLPQDKGNCTEKHPAWSFSPTENRCMPFYFTGCGGNENRFDSEQACNKACPSAYVQEMCTLPAVTGECADYSRRWYYDTTHRRCREFYFGGCGGNENNFLSEFECENRCMEQVTTTPAPQPPPQPATEPTAAPATPIPAENDFCLEEIDSGPCTDLVDRWAYDSAQRTCIQFRYGGCAGNRNNFPTLEHCQAFCPPPQVDICHLPMVSGPCDASLMRWFYDAAADACSQFTYSGCEGNENRFDTLESCERQCRVGPVVTTTSTSTIAPEYIPPECRVTPTLEECSVAGEVWYLDVQQRACVAHTNPYSGLACRNTGVYPSQEACERSCGAFRDLDVCLYQVDSGPCLDSIPKVYFDYATGRCEQFSYGGCHGGPNRFSSVQECEQVCRPAVIDPCEQTPARGDCGNDVYMWYYDGRRDECGQFIYSGCNGNDNRFGTRDECEYRCKKSTTTVGISFLSTSTPTTTSTIRPSTTLSLFDPLENRFSEPECITPESVEPCGSNVTVYYYDTRTQACLVGDFGGCRHPNSYQTEEECERRCGAFKGVDVCAASLDPGPCLSTITKFYWDAISGRCLSFAYGGCHGGPNRFSTQEECENVCGATGPEPACLQPVSTGEPGCGVPSRRWYYHSVYGECLAFVYNGCGGTDNNFPSYDTCAVACRRQSPSVENEVTCDAYAAECASLRCEYGMQRTRAAGGCERCVCVPVDVDCEPLRQECAALKCNYGVDRSTGDDGCERCRCIEHPCLQTNCKDDERCVITPYKNAITYDDIRYSAECRIVNKTGTCPPRVDYYTTEAHCRTECNDDADCVGVGKCCERGCSKLCLEPASLVLSSPPPHTTFSPDLPHAPRPTDDREPEVRAQEGGKATLRCFLHGNPPPKITWRYGEITIEGDVGRYRLLSDGALEIVSLYRNDTGVYICVADNGLGVATQEIRLEVMDPVEGPAGISGTPNAVVVGELGHSLSVRCLAYGYPQPAIYWYRGQNGPMVPYSSSLYEARGNVLQIRKLMPETLGEYICQAYNGYGQPADWAFVVQANKPEEPEDYYVVSRQTERSVIEAQYQPSTAPTTARTTEIDIPYSVPVRTRIVADRTTLSAGSEISLPCDVDGFPVPEVYWTKDGVQIQRQQAGDRIYVTDARLTIYRANINDSGVYGCHANNGYTSDYSTVQISVEGLYIPPTCKDSPYFANCNLIVRSKFCHHKYYSTFCCKSCVEAGQLGPNELQMQADTAWRRK</sequence>
<feature type="domain" description="Ig-like" evidence="12">
    <location>
        <begin position="2755"/>
        <end position="2833"/>
    </location>
</feature>
<dbReference type="Pfam" id="PF19030">
    <property type="entry name" value="TSP1_ADAMTS"/>
    <property type="match status" value="5"/>
</dbReference>
<feature type="compositionally biased region" description="Low complexity" evidence="9">
    <location>
        <begin position="950"/>
        <end position="1240"/>
    </location>
</feature>
<evidence type="ECO:0000259" key="14">
    <source>
        <dbReference type="PROSITE" id="PS51390"/>
    </source>
</evidence>
<dbReference type="Gene3D" id="4.10.410.10">
    <property type="entry name" value="Pancreatic trypsin inhibitor Kunitz domain"/>
    <property type="match status" value="12"/>
</dbReference>
<dbReference type="SUPFAM" id="SSF48726">
    <property type="entry name" value="Immunoglobulin"/>
    <property type="match status" value="3"/>
</dbReference>
<reference evidence="16" key="1">
    <citation type="submission" date="2025-08" db="UniProtKB">
        <authorList>
            <consortium name="RefSeq"/>
        </authorList>
    </citation>
    <scope>IDENTIFICATION</scope>
</reference>
<dbReference type="SMART" id="SM00209">
    <property type="entry name" value="TSP1"/>
    <property type="match status" value="7"/>
</dbReference>
<dbReference type="SMART" id="SM00409">
    <property type="entry name" value="IG"/>
    <property type="match status" value="3"/>
</dbReference>
<dbReference type="InterPro" id="IPR036383">
    <property type="entry name" value="TSP1_rpt_sf"/>
</dbReference>
<feature type="domain" description="BPTI/Kunitz inhibitor" evidence="11">
    <location>
        <begin position="2209"/>
        <end position="2259"/>
    </location>
</feature>
<dbReference type="PROSITE" id="PS50279">
    <property type="entry name" value="BPTI_KUNITZ_2"/>
    <property type="match status" value="12"/>
</dbReference>
<feature type="compositionally biased region" description="Polar residues" evidence="9">
    <location>
        <begin position="939"/>
        <end position="949"/>
    </location>
</feature>
<feature type="domain" description="BPTI/Kunitz inhibitor" evidence="11">
    <location>
        <begin position="2151"/>
        <end position="2201"/>
    </location>
</feature>
<feature type="compositionally biased region" description="Low complexity" evidence="9">
    <location>
        <begin position="801"/>
        <end position="810"/>
    </location>
</feature>
<feature type="region of interest" description="Disordered" evidence="9">
    <location>
        <begin position="1928"/>
        <end position="1947"/>
    </location>
</feature>
<dbReference type="Gene3D" id="2.60.120.830">
    <property type="match status" value="1"/>
</dbReference>
<dbReference type="PROSITE" id="PS50835">
    <property type="entry name" value="IG_LIKE"/>
    <property type="match status" value="3"/>
</dbReference>
<dbReference type="PROSITE" id="PS50092">
    <property type="entry name" value="TSP1"/>
    <property type="match status" value="6"/>
</dbReference>
<dbReference type="SUPFAM" id="SSF57256">
    <property type="entry name" value="Elafin-like"/>
    <property type="match status" value="1"/>
</dbReference>
<feature type="compositionally biased region" description="Low complexity" evidence="9">
    <location>
        <begin position="919"/>
        <end position="938"/>
    </location>
</feature>
<evidence type="ECO:0000256" key="6">
    <source>
        <dbReference type="ARBA" id="ARBA00022900"/>
    </source>
</evidence>
<dbReference type="InterPro" id="IPR003598">
    <property type="entry name" value="Ig_sub2"/>
</dbReference>
<dbReference type="InterPro" id="IPR020901">
    <property type="entry name" value="Prtase_inh_Kunz-CS"/>
</dbReference>
<dbReference type="InterPro" id="IPR000884">
    <property type="entry name" value="TSP1_rpt"/>
</dbReference>
<dbReference type="Pfam" id="PF05986">
    <property type="entry name" value="ADAMTS_spacer1"/>
    <property type="match status" value="1"/>
</dbReference>
<evidence type="ECO:0000256" key="1">
    <source>
        <dbReference type="ARBA" id="ARBA00004613"/>
    </source>
</evidence>
<feature type="domain" description="BPTI/Kunitz inhibitor" evidence="11">
    <location>
        <begin position="1754"/>
        <end position="1804"/>
    </location>
</feature>
<feature type="compositionally biased region" description="Polar residues" evidence="9">
    <location>
        <begin position="900"/>
        <end position="918"/>
    </location>
</feature>
<keyword evidence="4 10" id="KW-0732">Signal</keyword>
<dbReference type="PROSITE" id="PS50900">
    <property type="entry name" value="PLAC"/>
    <property type="match status" value="1"/>
</dbReference>
<dbReference type="Pfam" id="PF07679">
    <property type="entry name" value="I-set"/>
    <property type="match status" value="2"/>
</dbReference>
<evidence type="ECO:0000259" key="13">
    <source>
        <dbReference type="PROSITE" id="PS50900"/>
    </source>
</evidence>
<proteinExistence type="predicted"/>
<dbReference type="Pfam" id="PF08686">
    <property type="entry name" value="PLAC"/>
    <property type="match status" value="1"/>
</dbReference>
<dbReference type="Pfam" id="PF00014">
    <property type="entry name" value="Kunitz_BPTI"/>
    <property type="match status" value="12"/>
</dbReference>
<dbReference type="InterPro" id="IPR007110">
    <property type="entry name" value="Ig-like_dom"/>
</dbReference>
<evidence type="ECO:0000259" key="12">
    <source>
        <dbReference type="PROSITE" id="PS50835"/>
    </source>
</evidence>